<reference evidence="2" key="1">
    <citation type="journal article" date="2016" name="Nat. Commun.">
        <title>The Gonium pectorale genome demonstrates co-option of cell cycle regulation during the evolution of multicellularity.</title>
        <authorList>
            <person name="Hanschen E.R."/>
            <person name="Marriage T.N."/>
            <person name="Ferris P.J."/>
            <person name="Hamaji T."/>
            <person name="Toyoda A."/>
            <person name="Fujiyama A."/>
            <person name="Neme R."/>
            <person name="Noguchi H."/>
            <person name="Minakuchi Y."/>
            <person name="Suzuki M."/>
            <person name="Kawai-Toyooka H."/>
            <person name="Smith D.R."/>
            <person name="Sparks H."/>
            <person name="Anderson J."/>
            <person name="Bakaric R."/>
            <person name="Luria V."/>
            <person name="Karger A."/>
            <person name="Kirschner M.W."/>
            <person name="Durand P.M."/>
            <person name="Michod R.E."/>
            <person name="Nozaki H."/>
            <person name="Olson B.J."/>
        </authorList>
    </citation>
    <scope>NUCLEOTIDE SEQUENCE [LARGE SCALE GENOMIC DNA]</scope>
    <source>
        <strain evidence="2">NIES-2863</strain>
    </source>
</reference>
<dbReference type="GO" id="GO:0046513">
    <property type="term" value="P:ceramide biosynthetic process"/>
    <property type="evidence" value="ECO:0007669"/>
    <property type="project" value="TreeGrafter"/>
</dbReference>
<dbReference type="EMBL" id="LSYV01000074">
    <property type="protein sequence ID" value="KXZ44143.1"/>
    <property type="molecule type" value="Genomic_DNA"/>
</dbReference>
<name>A0A150G2V3_GONPE</name>
<sequence length="168" mass="17690">MQTSRSCSWEQLPPDMLARIASLLDRNEVATSLRRVNKAAAAQFSGPEHTTVHLSQPVPPSDFAAHWLAPGTTRGLTLKQRRQLPCLAAASGVVANLQVALQAVGCTLMTHKVFEAGAASGKLFSCQWLWQQGCPTGPEQYGSSGLLGTAAGGGHLHLSVLAGLEPPN</sequence>
<dbReference type="GO" id="GO:0016020">
    <property type="term" value="C:membrane"/>
    <property type="evidence" value="ECO:0007669"/>
    <property type="project" value="TreeGrafter"/>
</dbReference>
<dbReference type="GO" id="GO:0005783">
    <property type="term" value="C:endoplasmic reticulum"/>
    <property type="evidence" value="ECO:0007669"/>
    <property type="project" value="TreeGrafter"/>
</dbReference>
<comment type="caution">
    <text evidence="1">The sequence shown here is derived from an EMBL/GenBank/DDBJ whole genome shotgun (WGS) entry which is preliminary data.</text>
</comment>
<dbReference type="GO" id="GO:0004620">
    <property type="term" value="F:phospholipase activity"/>
    <property type="evidence" value="ECO:0007669"/>
    <property type="project" value="TreeGrafter"/>
</dbReference>
<gene>
    <name evidence="1" type="ORF">GPECTOR_73g664</name>
</gene>
<keyword evidence="2" id="KW-1185">Reference proteome</keyword>
<protein>
    <recommendedName>
        <fullName evidence="3">F-box domain-containing protein</fullName>
    </recommendedName>
</protein>
<accession>A0A150G2V3</accession>
<dbReference type="OrthoDB" id="194358at2759"/>
<evidence type="ECO:0000313" key="1">
    <source>
        <dbReference type="EMBL" id="KXZ44143.1"/>
    </source>
</evidence>
<dbReference type="Proteomes" id="UP000075714">
    <property type="component" value="Unassembled WGS sequence"/>
</dbReference>
<dbReference type="AlphaFoldDB" id="A0A150G2V3"/>
<dbReference type="GO" id="GO:0071944">
    <property type="term" value="C:cell periphery"/>
    <property type="evidence" value="ECO:0007669"/>
    <property type="project" value="TreeGrafter"/>
</dbReference>
<proteinExistence type="predicted"/>
<dbReference type="GO" id="GO:0030149">
    <property type="term" value="P:sphingolipid catabolic process"/>
    <property type="evidence" value="ECO:0007669"/>
    <property type="project" value="TreeGrafter"/>
</dbReference>
<evidence type="ECO:0000313" key="2">
    <source>
        <dbReference type="Proteomes" id="UP000075714"/>
    </source>
</evidence>
<organism evidence="1 2">
    <name type="scientific">Gonium pectorale</name>
    <name type="common">Green alga</name>
    <dbReference type="NCBI Taxonomy" id="33097"/>
    <lineage>
        <taxon>Eukaryota</taxon>
        <taxon>Viridiplantae</taxon>
        <taxon>Chlorophyta</taxon>
        <taxon>core chlorophytes</taxon>
        <taxon>Chlorophyceae</taxon>
        <taxon>CS clade</taxon>
        <taxon>Chlamydomonadales</taxon>
        <taxon>Volvocaceae</taxon>
        <taxon>Gonium</taxon>
    </lineage>
</organism>
<dbReference type="PANTHER" id="PTHR12393">
    <property type="entry name" value="SPHINGOMYELIN PHOSPHODIESTERASE RELATED"/>
    <property type="match status" value="1"/>
</dbReference>
<dbReference type="PANTHER" id="PTHR12393:SF6">
    <property type="entry name" value="SPHINGOMYELIN PHOSPHODIESTERASE 2"/>
    <property type="match status" value="1"/>
</dbReference>
<evidence type="ECO:0008006" key="3">
    <source>
        <dbReference type="Google" id="ProtNLM"/>
    </source>
</evidence>